<accession>A0A486XVC6</accession>
<sequence length="78" mass="9126">MRETLFIFRGSVNQLMLLYAAIDIALTYFVCCFKIPFKDIAPRLQQIPFFAQRSIPKCLLLALINFLIMIFSMILLYT</sequence>
<keyword evidence="1" id="KW-0812">Transmembrane</keyword>
<proteinExistence type="predicted"/>
<evidence type="ECO:0000313" key="2">
    <source>
        <dbReference type="EMBL" id="VHO05642.1"/>
    </source>
</evidence>
<dbReference type="EMBL" id="CAAJGR010000133">
    <property type="protein sequence ID" value="VHO05642.1"/>
    <property type="molecule type" value="Genomic_DNA"/>
</dbReference>
<name>A0A486XVC6_9GAMM</name>
<keyword evidence="1" id="KW-1133">Transmembrane helix</keyword>
<evidence type="ECO:0000256" key="1">
    <source>
        <dbReference type="SAM" id="Phobius"/>
    </source>
</evidence>
<feature type="transmembrane region" description="Helical" evidence="1">
    <location>
        <begin position="16"/>
        <end position="37"/>
    </location>
</feature>
<dbReference type="AlphaFoldDB" id="A0A486XVC6"/>
<protein>
    <submittedName>
        <fullName evidence="2">Uncharacterized protein</fullName>
    </submittedName>
</protein>
<organism evidence="2">
    <name type="scientific">Rheinheimera sp. BAL341</name>
    <dbReference type="NCBI Taxonomy" id="1708203"/>
    <lineage>
        <taxon>Bacteria</taxon>
        <taxon>Pseudomonadati</taxon>
        <taxon>Pseudomonadota</taxon>
        <taxon>Gammaproteobacteria</taxon>
        <taxon>Chromatiales</taxon>
        <taxon>Chromatiaceae</taxon>
        <taxon>Rheinheimera</taxon>
    </lineage>
</organism>
<feature type="transmembrane region" description="Helical" evidence="1">
    <location>
        <begin position="58"/>
        <end position="77"/>
    </location>
</feature>
<keyword evidence="1" id="KW-0472">Membrane</keyword>
<gene>
    <name evidence="2" type="ORF">BAL341_2726</name>
</gene>
<reference evidence="2" key="1">
    <citation type="submission" date="2019-04" db="EMBL/GenBank/DDBJ databases">
        <authorList>
            <person name="Brambilla D."/>
        </authorList>
    </citation>
    <scope>NUCLEOTIDE SEQUENCE</scope>
    <source>
        <strain evidence="2">BAL1</strain>
    </source>
</reference>